<dbReference type="Proteomes" id="UP000234681">
    <property type="component" value="Chromosome 3"/>
</dbReference>
<accession>A6KKW7</accession>
<gene>
    <name evidence="1" type="ORF">rCG_40892</name>
</gene>
<dbReference type="AlphaFoldDB" id="A6KKW7"/>
<dbReference type="EMBL" id="CH474062">
    <property type="protein sequence ID" value="EDL85149.1"/>
    <property type="molecule type" value="Genomic_DNA"/>
</dbReference>
<evidence type="ECO:0000313" key="1">
    <source>
        <dbReference type="EMBL" id="EDL85149.1"/>
    </source>
</evidence>
<reference evidence="1 2" key="1">
    <citation type="submission" date="2005-09" db="EMBL/GenBank/DDBJ databases">
        <authorList>
            <person name="Mural R.J."/>
            <person name="Li P.W."/>
            <person name="Adams M.D."/>
            <person name="Amanatides P.G."/>
            <person name="Baden-Tillson H."/>
            <person name="Barnstead M."/>
            <person name="Chin S.H."/>
            <person name="Dew I."/>
            <person name="Evans C.A."/>
            <person name="Ferriera S."/>
            <person name="Flanigan M."/>
            <person name="Fosler C."/>
            <person name="Glodek A."/>
            <person name="Gu Z."/>
            <person name="Holt R.A."/>
            <person name="Jennings D."/>
            <person name="Kraft C.L."/>
            <person name="Lu F."/>
            <person name="Nguyen T."/>
            <person name="Nusskern D.R."/>
            <person name="Pfannkoch C.M."/>
            <person name="Sitter C."/>
            <person name="Sutton G.G."/>
            <person name="Venter J.C."/>
            <person name="Wang Z."/>
            <person name="Woodage T."/>
            <person name="Zheng X.H."/>
            <person name="Zhong F."/>
        </authorList>
    </citation>
    <scope>NUCLEOTIDE SEQUENCE [LARGE SCALE GENOMIC DNA]</scope>
    <source>
        <strain>BN</strain>
        <strain evidence="2">Sprague-Dawley</strain>
    </source>
</reference>
<sequence length="71" mass="7758">MEGAAYWLAQPASLENPGPPAHEWQPFSSCGLQLLCQDSISIQNSGKINCEMEMKITLWLGAGSPQHEELS</sequence>
<proteinExistence type="predicted"/>
<name>A6KKW7_RAT</name>
<protein>
    <submittedName>
        <fullName evidence="1">RCG40892</fullName>
    </submittedName>
</protein>
<organism evidence="1 2">
    <name type="scientific">Rattus norvegicus</name>
    <name type="common">Rat</name>
    <dbReference type="NCBI Taxonomy" id="10116"/>
    <lineage>
        <taxon>Eukaryota</taxon>
        <taxon>Metazoa</taxon>
        <taxon>Chordata</taxon>
        <taxon>Craniata</taxon>
        <taxon>Vertebrata</taxon>
        <taxon>Euteleostomi</taxon>
        <taxon>Mammalia</taxon>
        <taxon>Eutheria</taxon>
        <taxon>Euarchontoglires</taxon>
        <taxon>Glires</taxon>
        <taxon>Rodentia</taxon>
        <taxon>Myomorpha</taxon>
        <taxon>Muroidea</taxon>
        <taxon>Muridae</taxon>
        <taxon>Murinae</taxon>
        <taxon>Rattus</taxon>
    </lineage>
</organism>
<evidence type="ECO:0000313" key="2">
    <source>
        <dbReference type="Proteomes" id="UP000234681"/>
    </source>
</evidence>